<dbReference type="KEGG" id="bpg:Bathy03g03750"/>
<protein>
    <submittedName>
        <fullName evidence="13">Uncharacterized protein</fullName>
    </submittedName>
</protein>
<dbReference type="Proteomes" id="UP000198341">
    <property type="component" value="Chromosome 3"/>
</dbReference>
<evidence type="ECO:0000256" key="11">
    <source>
        <dbReference type="SAM" id="MobiDB-lite"/>
    </source>
</evidence>
<evidence type="ECO:0000256" key="8">
    <source>
        <dbReference type="ARBA" id="ARBA00023034"/>
    </source>
</evidence>
<keyword evidence="9 12" id="KW-0472">Membrane</keyword>
<dbReference type="AlphaFoldDB" id="K8EC24"/>
<keyword evidence="10" id="KW-0325">Glycoprotein</keyword>
<proteinExistence type="inferred from homology"/>
<dbReference type="GO" id="GO:0008373">
    <property type="term" value="F:sialyltransferase activity"/>
    <property type="evidence" value="ECO:0007669"/>
    <property type="project" value="InterPro"/>
</dbReference>
<dbReference type="InterPro" id="IPR001675">
    <property type="entry name" value="Glyco_trans_29"/>
</dbReference>
<reference evidence="13 14" key="1">
    <citation type="submission" date="2011-10" db="EMBL/GenBank/DDBJ databases">
        <authorList>
            <person name="Genoscope - CEA"/>
        </authorList>
    </citation>
    <scope>NUCLEOTIDE SEQUENCE [LARGE SCALE GENOMIC DNA]</scope>
    <source>
        <strain evidence="13 14">RCC 1105</strain>
    </source>
</reference>
<sequence>MSGDIAEEFEAFAPMEDIPTANAFNNTKEEDKDKEEKSNMGSRKSSALDELNQDGYFGHADGNWIEDDAAPLVLMQKSSGMDSPTLKEDLRELWRFYGRKIVVSMLAVGILIASIAIISMQTTTRTSSPNGDTHKKSPWAGFDISPAELRWYWGYAWERIPSECAMPEAPYETDDIAFSDEDGNEIDGILGKREGNRVNGMVNGISSDEEAMFAGTGRSRRRALDMVFSNAKRCPLETIQCGFSGAVSVKPQSFGTCAIVGPAIYKGMNMGPKIDQHDTVIRLASMPNEKFKNDLGAKTSVIYATGEQTNADDSYTPFGPVNSKTAVRDGWVPDKFWIVEDEKHQEGELDGVNAHDGKPVLWVNRPFPSATKRNYDSDLQTFDFRFFVNRVLAAAHEKEDMGDAWFTLGADDDIPDTYKTQDHYALLFNVMFSGLCESIHAYGFGYRPLNSEDETLAVSQAYYDDNPATKAHFALLSDSWNTSKRDALLAKALMTNNTICSYGAS</sequence>
<dbReference type="Gene3D" id="3.90.1480.20">
    <property type="entry name" value="Glycosyl transferase family 29"/>
    <property type="match status" value="1"/>
</dbReference>
<evidence type="ECO:0000256" key="4">
    <source>
        <dbReference type="ARBA" id="ARBA00022679"/>
    </source>
</evidence>
<gene>
    <name evidence="13" type="ORF">Bathy03g03750</name>
</gene>
<dbReference type="Pfam" id="PF00777">
    <property type="entry name" value="Glyco_transf_29"/>
    <property type="match status" value="1"/>
</dbReference>
<evidence type="ECO:0000256" key="9">
    <source>
        <dbReference type="ARBA" id="ARBA00023136"/>
    </source>
</evidence>
<dbReference type="GO" id="GO:0000139">
    <property type="term" value="C:Golgi membrane"/>
    <property type="evidence" value="ECO:0007669"/>
    <property type="project" value="UniProtKB-SubCell"/>
</dbReference>
<feature type="region of interest" description="Disordered" evidence="11">
    <location>
        <begin position="1"/>
        <end position="45"/>
    </location>
</feature>
<comment type="subcellular location">
    <subcellularLocation>
        <location evidence="1">Golgi apparatus membrane</location>
        <topology evidence="1">Single-pass type II membrane protein</topology>
    </subcellularLocation>
</comment>
<evidence type="ECO:0000256" key="5">
    <source>
        <dbReference type="ARBA" id="ARBA00022692"/>
    </source>
</evidence>
<dbReference type="OrthoDB" id="10264956at2759"/>
<evidence type="ECO:0000256" key="2">
    <source>
        <dbReference type="ARBA" id="ARBA00006003"/>
    </source>
</evidence>
<keyword evidence="4" id="KW-0808">Transferase</keyword>
<evidence type="ECO:0000313" key="13">
    <source>
        <dbReference type="EMBL" id="CCO15522.1"/>
    </source>
</evidence>
<evidence type="ECO:0000256" key="7">
    <source>
        <dbReference type="ARBA" id="ARBA00022989"/>
    </source>
</evidence>
<feature type="compositionally biased region" description="Basic and acidic residues" evidence="11">
    <location>
        <begin position="27"/>
        <end position="38"/>
    </location>
</feature>
<dbReference type="EMBL" id="FO082276">
    <property type="protein sequence ID" value="CCO15522.1"/>
    <property type="molecule type" value="Genomic_DNA"/>
</dbReference>
<dbReference type="RefSeq" id="XP_007514085.1">
    <property type="nucleotide sequence ID" value="XM_007514023.1"/>
</dbReference>
<feature type="compositionally biased region" description="Acidic residues" evidence="11">
    <location>
        <begin position="1"/>
        <end position="10"/>
    </location>
</feature>
<accession>K8EC24</accession>
<keyword evidence="6" id="KW-0735">Signal-anchor</keyword>
<evidence type="ECO:0000256" key="12">
    <source>
        <dbReference type="SAM" id="Phobius"/>
    </source>
</evidence>
<keyword evidence="8" id="KW-0333">Golgi apparatus</keyword>
<name>K8EC24_9CHLO</name>
<organism evidence="13 14">
    <name type="scientific">Bathycoccus prasinos</name>
    <dbReference type="NCBI Taxonomy" id="41875"/>
    <lineage>
        <taxon>Eukaryota</taxon>
        <taxon>Viridiplantae</taxon>
        <taxon>Chlorophyta</taxon>
        <taxon>Mamiellophyceae</taxon>
        <taxon>Mamiellales</taxon>
        <taxon>Bathycoccaceae</taxon>
        <taxon>Bathycoccus</taxon>
    </lineage>
</organism>
<keyword evidence="14" id="KW-1185">Reference proteome</keyword>
<evidence type="ECO:0000313" key="14">
    <source>
        <dbReference type="Proteomes" id="UP000198341"/>
    </source>
</evidence>
<keyword evidence="7 12" id="KW-1133">Transmembrane helix</keyword>
<dbReference type="InterPro" id="IPR038578">
    <property type="entry name" value="GT29-like_sf"/>
</dbReference>
<feature type="transmembrane region" description="Helical" evidence="12">
    <location>
        <begin position="101"/>
        <end position="120"/>
    </location>
</feature>
<keyword evidence="3" id="KW-0328">Glycosyltransferase</keyword>
<evidence type="ECO:0000256" key="1">
    <source>
        <dbReference type="ARBA" id="ARBA00004323"/>
    </source>
</evidence>
<evidence type="ECO:0000256" key="10">
    <source>
        <dbReference type="ARBA" id="ARBA00023180"/>
    </source>
</evidence>
<keyword evidence="5 12" id="KW-0812">Transmembrane</keyword>
<dbReference type="GeneID" id="19016912"/>
<evidence type="ECO:0000256" key="3">
    <source>
        <dbReference type="ARBA" id="ARBA00022676"/>
    </source>
</evidence>
<evidence type="ECO:0000256" key="6">
    <source>
        <dbReference type="ARBA" id="ARBA00022968"/>
    </source>
</evidence>
<comment type="similarity">
    <text evidence="2">Belongs to the glycosyltransferase 29 family.</text>
</comment>